<evidence type="ECO:0000256" key="1">
    <source>
        <dbReference type="SAM" id="Coils"/>
    </source>
</evidence>
<feature type="region of interest" description="Disordered" evidence="2">
    <location>
        <begin position="461"/>
        <end position="487"/>
    </location>
</feature>
<evidence type="ECO:0000259" key="3">
    <source>
        <dbReference type="Pfam" id="PF25995"/>
    </source>
</evidence>
<evidence type="ECO:0000256" key="2">
    <source>
        <dbReference type="SAM" id="MobiDB-lite"/>
    </source>
</evidence>
<dbReference type="OrthoDB" id="19806at2759"/>
<dbReference type="InterPro" id="IPR038919">
    <property type="entry name" value="STB2/STB2"/>
</dbReference>
<dbReference type="PANTHER" id="PTHR31011">
    <property type="entry name" value="PROTEIN STB2-RELATED"/>
    <property type="match status" value="1"/>
</dbReference>
<dbReference type="GO" id="GO:0070822">
    <property type="term" value="C:Sin3-type complex"/>
    <property type="evidence" value="ECO:0007669"/>
    <property type="project" value="TreeGrafter"/>
</dbReference>
<name>A0A9P1H9K1_9PEZI</name>
<dbReference type="Pfam" id="PF25995">
    <property type="entry name" value="STB6_N"/>
    <property type="match status" value="1"/>
</dbReference>
<keyword evidence="5" id="KW-1185">Reference proteome</keyword>
<dbReference type="InterPro" id="IPR059025">
    <property type="entry name" value="STB6_N"/>
</dbReference>
<feature type="domain" description="STB6-like N-terminal" evidence="3">
    <location>
        <begin position="21"/>
        <end position="159"/>
    </location>
</feature>
<protein>
    <recommendedName>
        <fullName evidence="3">STB6-like N-terminal domain-containing protein</fullName>
    </recommendedName>
</protein>
<dbReference type="Proteomes" id="UP000838763">
    <property type="component" value="Unassembled WGS sequence"/>
</dbReference>
<evidence type="ECO:0000313" key="4">
    <source>
        <dbReference type="EMBL" id="CAI4218538.1"/>
    </source>
</evidence>
<accession>A0A9P1H9K1</accession>
<organism evidence="4 5">
    <name type="scientific">Parascedosporium putredinis</name>
    <dbReference type="NCBI Taxonomy" id="1442378"/>
    <lineage>
        <taxon>Eukaryota</taxon>
        <taxon>Fungi</taxon>
        <taxon>Dikarya</taxon>
        <taxon>Ascomycota</taxon>
        <taxon>Pezizomycotina</taxon>
        <taxon>Sordariomycetes</taxon>
        <taxon>Hypocreomycetidae</taxon>
        <taxon>Microascales</taxon>
        <taxon>Microascaceae</taxon>
        <taxon>Parascedosporium</taxon>
    </lineage>
</organism>
<feature type="compositionally biased region" description="Basic and acidic residues" evidence="2">
    <location>
        <begin position="410"/>
        <end position="419"/>
    </location>
</feature>
<dbReference type="EMBL" id="CALLCH030000018">
    <property type="protein sequence ID" value="CAI4218538.1"/>
    <property type="molecule type" value="Genomic_DNA"/>
</dbReference>
<reference evidence="4" key="1">
    <citation type="submission" date="2022-11" db="EMBL/GenBank/DDBJ databases">
        <authorList>
            <person name="Scott C."/>
            <person name="Bruce N."/>
        </authorList>
    </citation>
    <scope>NUCLEOTIDE SEQUENCE</scope>
</reference>
<feature type="coiled-coil region" evidence="1">
    <location>
        <begin position="707"/>
        <end position="795"/>
    </location>
</feature>
<keyword evidence="1" id="KW-0175">Coiled coil</keyword>
<gene>
    <name evidence="4" type="ORF">PPNO1_LOCUS8120</name>
</gene>
<comment type="caution">
    <text evidence="4">The sequence shown here is derived from an EMBL/GenBank/DDBJ whole genome shotgun (WGS) entry which is preliminary data.</text>
</comment>
<sequence>MSEYITDQGSVSPTPLPQRKHIVLPDHIAFKYLEEEPVVAVVQPKCVLQGYELYVVEQWACSRRSPSLVIAAYTGDRKHSIIVGVLSVPADENTWSPRLKVFFKALQQHHARPKQTPLGELMVTNLSSFPSALTVIPVPEGDIRKHQKSFMVNENLKRMGCSGRSGLTLTDPTQATRAKFYQLYKLCQVALFIFGNLDQEYTDGLLCDVTETAIRNWWTTIGTDYYNIEPTDGILGPSTVAALLGMLMGARHRLQSSGATVPKDVFDIDMTRRAISHFQKYQKFERTGRLDRQTLLKLQTLTNKAASGDGWGVQKAVKSTMAEIGGKRGEIVMGMVSGRDKASRISHIETADIDRFISLASGERAKWLWHGKPRRAGLDTPAAYDDIAGMLARQDTRSSRTAYSLPVEEDPGRLKREETPLAPTSQPASAPPIGNTDSPGDRDRDNIGKAVFKSVAGKVSDARSGLGRIKDTIGGSRKTHSTRPSMVHGDFLESGIISPGLMGPRPYRHLLRQQLGENGHVEYNPAAIRSQPPHQPPSARKPANAINNGLEVNLDDIADAVRRDVVEGTISVPGSVAGECDLLGPLLMAERASGQPLCNLHRRHTVELARPTMMRAPNEYKWPRRLSFGDAEEAILRWEEIVDIIDLENMLSGSEAELPRIGFLEELARGLNQKIIDIKRDIEPWAAQNIKAVEALDGRFSHHQEDLQVLTAQLAEVSRNVSQASSELIGTERASLMRGLKEVEMLLARLEYEMNALASKVDDVEEGVVAYERQVEDVERRVEELKAQLETESWLHWFVRTLTGIGTGPNITRELRAQ</sequence>
<dbReference type="Gene3D" id="1.10.287.1490">
    <property type="match status" value="1"/>
</dbReference>
<proteinExistence type="predicted"/>
<dbReference type="PANTHER" id="PTHR31011:SF2">
    <property type="entry name" value="PROTEIN STB2-RELATED"/>
    <property type="match status" value="1"/>
</dbReference>
<feature type="region of interest" description="Disordered" evidence="2">
    <location>
        <begin position="398"/>
        <end position="446"/>
    </location>
</feature>
<evidence type="ECO:0000313" key="5">
    <source>
        <dbReference type="Proteomes" id="UP000838763"/>
    </source>
</evidence>
<dbReference type="AlphaFoldDB" id="A0A9P1H9K1"/>